<proteinExistence type="predicted"/>
<sequence length="217" mass="25052">MNFAYYLILLFIICLSFLILKKNLEVSPKKIKIYTTIVILLFILRHVGLFLLCILRNSNFIYSLKPIIFLNNLTIPLMVLAITYVYLRSEQLKFNWNYIIAIVLSAIYIAILYISKVTLDVNNLYGFIIKINQEILLYLFTLIILGVFLIINVILLDEKFVNKNGIRLMILAIVVVMLESVMILGGSRCFPYPVIGDLIFIIIMNSVLDSFKKAKNL</sequence>
<feature type="transmembrane region" description="Helical" evidence="1">
    <location>
        <begin position="190"/>
        <end position="208"/>
    </location>
</feature>
<accession>A0A1I1N9D8</accession>
<dbReference type="RefSeq" id="WP_090091532.1">
    <property type="nucleotide sequence ID" value="NZ_FOMG01000014.1"/>
</dbReference>
<dbReference type="AlphaFoldDB" id="A0A1I1N9D8"/>
<feature type="transmembrane region" description="Helical" evidence="1">
    <location>
        <begin position="168"/>
        <end position="184"/>
    </location>
</feature>
<reference evidence="2 3" key="1">
    <citation type="submission" date="2016-10" db="EMBL/GenBank/DDBJ databases">
        <authorList>
            <person name="de Groot N.N."/>
        </authorList>
    </citation>
    <scope>NUCLEOTIDE SEQUENCE [LARGE SCALE GENOMIC DNA]</scope>
    <source>
        <strain evidence="2 3">DSM 12992</strain>
    </source>
</reference>
<keyword evidence="3" id="KW-1185">Reference proteome</keyword>
<keyword evidence="1" id="KW-0472">Membrane</keyword>
<dbReference type="OrthoDB" id="1910928at2"/>
<feature type="transmembrane region" description="Helical" evidence="1">
    <location>
        <begin position="94"/>
        <end position="115"/>
    </location>
</feature>
<feature type="transmembrane region" description="Helical" evidence="1">
    <location>
        <begin position="67"/>
        <end position="87"/>
    </location>
</feature>
<keyword evidence="1" id="KW-0812">Transmembrane</keyword>
<feature type="transmembrane region" description="Helical" evidence="1">
    <location>
        <begin position="6"/>
        <end position="21"/>
    </location>
</feature>
<evidence type="ECO:0000313" key="3">
    <source>
        <dbReference type="Proteomes" id="UP000199263"/>
    </source>
</evidence>
<dbReference type="Proteomes" id="UP000199263">
    <property type="component" value="Unassembled WGS sequence"/>
</dbReference>
<gene>
    <name evidence="2" type="ORF">SAMN05421842_11453</name>
</gene>
<evidence type="ECO:0000256" key="1">
    <source>
        <dbReference type="SAM" id="Phobius"/>
    </source>
</evidence>
<feature type="transmembrane region" description="Helical" evidence="1">
    <location>
        <begin position="33"/>
        <end position="55"/>
    </location>
</feature>
<feature type="transmembrane region" description="Helical" evidence="1">
    <location>
        <begin position="135"/>
        <end position="156"/>
    </location>
</feature>
<evidence type="ECO:0000313" key="2">
    <source>
        <dbReference type="EMBL" id="SFC94281.1"/>
    </source>
</evidence>
<organism evidence="2 3">
    <name type="scientific">Clostridium uliginosum</name>
    <dbReference type="NCBI Taxonomy" id="119641"/>
    <lineage>
        <taxon>Bacteria</taxon>
        <taxon>Bacillati</taxon>
        <taxon>Bacillota</taxon>
        <taxon>Clostridia</taxon>
        <taxon>Eubacteriales</taxon>
        <taxon>Clostridiaceae</taxon>
        <taxon>Clostridium</taxon>
    </lineage>
</organism>
<name>A0A1I1N9D8_9CLOT</name>
<protein>
    <submittedName>
        <fullName evidence="2">Uncharacterized protein</fullName>
    </submittedName>
</protein>
<dbReference type="STRING" id="119641.SAMN05421842_11453"/>
<dbReference type="EMBL" id="FOMG01000014">
    <property type="protein sequence ID" value="SFC94281.1"/>
    <property type="molecule type" value="Genomic_DNA"/>
</dbReference>
<keyword evidence="1" id="KW-1133">Transmembrane helix</keyword>